<evidence type="ECO:0000256" key="1">
    <source>
        <dbReference type="SAM" id="Coils"/>
    </source>
</evidence>
<accession>A0ABV6IQV7</accession>
<protein>
    <submittedName>
        <fullName evidence="2">Uncharacterized protein</fullName>
    </submittedName>
</protein>
<evidence type="ECO:0000313" key="3">
    <source>
        <dbReference type="Proteomes" id="UP001589789"/>
    </source>
</evidence>
<proteinExistence type="predicted"/>
<dbReference type="RefSeq" id="WP_377049291.1">
    <property type="nucleotide sequence ID" value="NZ_JBHLVZ010000003.1"/>
</dbReference>
<keyword evidence="3" id="KW-1185">Reference proteome</keyword>
<sequence>MSDTGPLLTLGQPNVGARRESYSSGVVRAVWTVAPAFAVAARPQDLVRRPDEPLWSSVRTPETPLGWIEVQSSRRRALRAIIVKLHRLQNDVWGEKYLALEIQEELLCRITRAERVIQSKRAQVKQLKNELKARNHDRQKVLVIRSAMADQEKIVLSEKGWIVTLKSIGDGIAFIYADRFDLKNFAFHPAPGFITGKRGARLERSILRHTFHLGLVAVLHDLTHTLRHADLTVFHPNRPPMMIEAKSGRGGNFARLQRQMEAMTKISDYLRTDELIEEHGIRRRVEAHNDIVDHGSKVTRLAASLEPGSSIIEEVEPGLHYWLTDWYCPNSSIESTMREFTGRRIMFFQVNQMKQVHQGYLPFVLTLVDADVATRFYAGELFITIILDLDLVTEIMRKNGLDFSVIEDSATFWTVRPLEKPGATNEGLSYIPYHPIGRIAAEFVTLDWLLKSIIHLHRSTTQLYDDIKASPPSIDVMRKIFGL</sequence>
<gene>
    <name evidence="2" type="ORF">ACFFIC_06155</name>
</gene>
<dbReference type="Proteomes" id="UP001589789">
    <property type="component" value="Unassembled WGS sequence"/>
</dbReference>
<organism evidence="2 3">
    <name type="scientific">Muricoccus vinaceus</name>
    <dbReference type="NCBI Taxonomy" id="424704"/>
    <lineage>
        <taxon>Bacteria</taxon>
        <taxon>Pseudomonadati</taxon>
        <taxon>Pseudomonadota</taxon>
        <taxon>Alphaproteobacteria</taxon>
        <taxon>Acetobacterales</taxon>
        <taxon>Roseomonadaceae</taxon>
        <taxon>Muricoccus</taxon>
    </lineage>
</organism>
<reference evidence="2 3" key="1">
    <citation type="submission" date="2024-09" db="EMBL/GenBank/DDBJ databases">
        <authorList>
            <person name="Sun Q."/>
            <person name="Mori K."/>
        </authorList>
    </citation>
    <scope>NUCLEOTIDE SEQUENCE [LARGE SCALE GENOMIC DNA]</scope>
    <source>
        <strain evidence="2 3">CCM 7468</strain>
    </source>
</reference>
<feature type="coiled-coil region" evidence="1">
    <location>
        <begin position="110"/>
        <end position="137"/>
    </location>
</feature>
<dbReference type="EMBL" id="JBHLVZ010000003">
    <property type="protein sequence ID" value="MFC0385135.1"/>
    <property type="molecule type" value="Genomic_DNA"/>
</dbReference>
<name>A0ABV6IQV7_9PROT</name>
<evidence type="ECO:0000313" key="2">
    <source>
        <dbReference type="EMBL" id="MFC0385135.1"/>
    </source>
</evidence>
<comment type="caution">
    <text evidence="2">The sequence shown here is derived from an EMBL/GenBank/DDBJ whole genome shotgun (WGS) entry which is preliminary data.</text>
</comment>
<keyword evidence="1" id="KW-0175">Coiled coil</keyword>